<dbReference type="VEuPathDB" id="FungiDB:FUN_008849"/>
<accession>A0A2N0PV01</accession>
<dbReference type="VEuPathDB" id="FungiDB:RhiirA1_456646"/>
<protein>
    <submittedName>
        <fullName evidence="1">Uncharacterized protein</fullName>
    </submittedName>
</protein>
<evidence type="ECO:0000313" key="1">
    <source>
        <dbReference type="EMBL" id="PKC10664.1"/>
    </source>
</evidence>
<gene>
    <name evidence="1" type="ORF">RhiirA5_414091</name>
</gene>
<proteinExistence type="predicted"/>
<evidence type="ECO:0000313" key="2">
    <source>
        <dbReference type="Proteomes" id="UP000232722"/>
    </source>
</evidence>
<reference evidence="1 2" key="2">
    <citation type="submission" date="2017-09" db="EMBL/GenBank/DDBJ databases">
        <title>Extensive intraspecific genome diversity in a model arbuscular mycorrhizal fungus.</title>
        <authorList>
            <person name="Chen E.C."/>
            <person name="Morin E."/>
            <person name="Beaudet D."/>
            <person name="Noel J."/>
            <person name="Ndikumana S."/>
            <person name="Charron P."/>
            <person name="St-Onge C."/>
            <person name="Giorgi J."/>
            <person name="Grigoriev I.V."/>
            <person name="Roux C."/>
            <person name="Martin F.M."/>
            <person name="Corradi N."/>
        </authorList>
    </citation>
    <scope>NUCLEOTIDE SEQUENCE [LARGE SCALE GENOMIC DNA]</scope>
    <source>
        <strain evidence="1 2">A5</strain>
    </source>
</reference>
<name>A0A2N0PV01_9GLOM</name>
<dbReference type="AlphaFoldDB" id="A0A2N0PV01"/>
<comment type="caution">
    <text evidence="1">The sequence shown here is derived from an EMBL/GenBank/DDBJ whole genome shotgun (WGS) entry which is preliminary data.</text>
</comment>
<reference evidence="1 2" key="1">
    <citation type="submission" date="2016-04" db="EMBL/GenBank/DDBJ databases">
        <title>Genome analyses suggest a sexual origin of heterokaryosis in a supposedly ancient asexual fungus.</title>
        <authorList>
            <person name="Ropars J."/>
            <person name="Sedzielewska K."/>
            <person name="Noel J."/>
            <person name="Charron P."/>
            <person name="Farinelli L."/>
            <person name="Marton T."/>
            <person name="Kruger M."/>
            <person name="Pelin A."/>
            <person name="Brachmann A."/>
            <person name="Corradi N."/>
        </authorList>
    </citation>
    <scope>NUCLEOTIDE SEQUENCE [LARGE SCALE GENOMIC DNA]</scope>
    <source>
        <strain evidence="1 2">A5</strain>
    </source>
</reference>
<organism evidence="1 2">
    <name type="scientific">Rhizophagus irregularis</name>
    <dbReference type="NCBI Taxonomy" id="588596"/>
    <lineage>
        <taxon>Eukaryota</taxon>
        <taxon>Fungi</taxon>
        <taxon>Fungi incertae sedis</taxon>
        <taxon>Mucoromycota</taxon>
        <taxon>Glomeromycotina</taxon>
        <taxon>Glomeromycetes</taxon>
        <taxon>Glomerales</taxon>
        <taxon>Glomeraceae</taxon>
        <taxon>Rhizophagus</taxon>
    </lineage>
</organism>
<dbReference type="EMBL" id="LLXJ01000365">
    <property type="protein sequence ID" value="PKC10664.1"/>
    <property type="molecule type" value="Genomic_DNA"/>
</dbReference>
<sequence length="165" mass="19735">MPIERNPILMIKGIKDAQFIEEFLMLHRNKVYRQSDLLRIKICCNELPTCANLKKRKPDLYDEDWRCNFCKIEEETFDHFWKCSKIQNVVQDILKRLKIFLAKIIQEYSRDDIDTQELKGKINELGMWDIGCLYDFTFLMKNQKVIGINGMIWHSIEVAIGQIFR</sequence>
<dbReference type="Proteomes" id="UP000232722">
    <property type="component" value="Unassembled WGS sequence"/>
</dbReference>